<keyword evidence="3" id="KW-1185">Reference proteome</keyword>
<dbReference type="Proteomes" id="UP000823388">
    <property type="component" value="Chromosome 3K"/>
</dbReference>
<evidence type="ECO:0000313" key="3">
    <source>
        <dbReference type="Proteomes" id="UP000823388"/>
    </source>
</evidence>
<organism evidence="2 3">
    <name type="scientific">Panicum virgatum</name>
    <name type="common">Blackwell switchgrass</name>
    <dbReference type="NCBI Taxonomy" id="38727"/>
    <lineage>
        <taxon>Eukaryota</taxon>
        <taxon>Viridiplantae</taxon>
        <taxon>Streptophyta</taxon>
        <taxon>Embryophyta</taxon>
        <taxon>Tracheophyta</taxon>
        <taxon>Spermatophyta</taxon>
        <taxon>Magnoliopsida</taxon>
        <taxon>Liliopsida</taxon>
        <taxon>Poales</taxon>
        <taxon>Poaceae</taxon>
        <taxon>PACMAD clade</taxon>
        <taxon>Panicoideae</taxon>
        <taxon>Panicodae</taxon>
        <taxon>Paniceae</taxon>
        <taxon>Panicinae</taxon>
        <taxon>Panicum</taxon>
        <taxon>Panicum sect. Hiantes</taxon>
    </lineage>
</organism>
<protein>
    <recommendedName>
        <fullName evidence="1">KIB1-4 beta-propeller domain-containing protein</fullName>
    </recommendedName>
</protein>
<dbReference type="PANTHER" id="PTHR33110">
    <property type="entry name" value="F-BOX/KELCH-REPEAT PROTEIN-RELATED"/>
    <property type="match status" value="1"/>
</dbReference>
<feature type="domain" description="KIB1-4 beta-propeller" evidence="1">
    <location>
        <begin position="42"/>
        <end position="299"/>
    </location>
</feature>
<dbReference type="Pfam" id="PF03478">
    <property type="entry name" value="Beta-prop_KIB1-4"/>
    <property type="match status" value="1"/>
</dbReference>
<dbReference type="InterPro" id="IPR005174">
    <property type="entry name" value="KIB1-4_b-propeller"/>
</dbReference>
<gene>
    <name evidence="2" type="ORF">PVAP13_3KG209727</name>
</gene>
<comment type="caution">
    <text evidence="2">The sequence shown here is derived from an EMBL/GenBank/DDBJ whole genome shotgun (WGS) entry which is preliminary data.</text>
</comment>
<name>A0A8T0US53_PANVG</name>
<evidence type="ECO:0000313" key="2">
    <source>
        <dbReference type="EMBL" id="KAG2625530.1"/>
    </source>
</evidence>
<dbReference type="PANTHER" id="PTHR33110:SF110">
    <property type="entry name" value="OS11G0624400 PROTEIN"/>
    <property type="match status" value="1"/>
</dbReference>
<proteinExistence type="predicted"/>
<dbReference type="EMBL" id="CM029041">
    <property type="protein sequence ID" value="KAG2625530.1"/>
    <property type="molecule type" value="Genomic_DNA"/>
</dbReference>
<reference evidence="2" key="1">
    <citation type="submission" date="2020-05" db="EMBL/GenBank/DDBJ databases">
        <title>WGS assembly of Panicum virgatum.</title>
        <authorList>
            <person name="Lovell J.T."/>
            <person name="Jenkins J."/>
            <person name="Shu S."/>
            <person name="Juenger T.E."/>
            <person name="Schmutz J."/>
        </authorList>
    </citation>
    <scope>NUCLEOTIDE SEQUENCE</scope>
    <source>
        <strain evidence="2">AP13</strain>
    </source>
</reference>
<sequence length="337" mass="37116">MAPWSSGLPAGIPVAVLGRLPSHADRVRFATLPWLALPDGTFFSFPGSSAFRFPGAARYHGSCDDWLVFELGDDEDGGGYLLLNPFSGDTTRLPSLSCVRHVAAREPYGRVTLGIADDERAPSETTLRKMVMCPRQVVVAIVGDQRRGKIAVCRPGADCWLISAHDPWKEFRDIAFYDGKVFAVDDRGRLNARAVREYTCTGEPMVSVAGAAQRCHMPSTWYLVESGGRLLMVHRVLWSDATTEFTVSKADLTSSRWVDVPSVGGDTALFVGRWSSVALCVSRYAMPGNRIHFLDDDAFSRHFGGYPFSGYPSSQYGLKAQEDIDPREIRVTNGPMR</sequence>
<dbReference type="AlphaFoldDB" id="A0A8T0US53"/>
<accession>A0A8T0US53</accession>
<evidence type="ECO:0000259" key="1">
    <source>
        <dbReference type="Pfam" id="PF03478"/>
    </source>
</evidence>